<organism evidence="2 3">
    <name type="scientific">Methanococcus voltae</name>
    <dbReference type="NCBI Taxonomy" id="2188"/>
    <lineage>
        <taxon>Archaea</taxon>
        <taxon>Methanobacteriati</taxon>
        <taxon>Methanobacteriota</taxon>
        <taxon>Methanomada group</taxon>
        <taxon>Methanococci</taxon>
        <taxon>Methanococcales</taxon>
        <taxon>Methanococcaceae</taxon>
        <taxon>Methanococcus</taxon>
    </lineage>
</organism>
<dbReference type="InterPro" id="IPR029056">
    <property type="entry name" value="Ribokinase-like"/>
</dbReference>
<proteinExistence type="predicted"/>
<dbReference type="GO" id="GO:0016836">
    <property type="term" value="F:hydro-lyase activity"/>
    <property type="evidence" value="ECO:0007669"/>
    <property type="project" value="InterPro"/>
</dbReference>
<evidence type="ECO:0000313" key="3">
    <source>
        <dbReference type="Proteomes" id="UP000740329"/>
    </source>
</evidence>
<dbReference type="InterPro" id="IPR000631">
    <property type="entry name" value="CARKD"/>
</dbReference>
<evidence type="ECO:0000259" key="1">
    <source>
        <dbReference type="Pfam" id="PF01256"/>
    </source>
</evidence>
<feature type="domain" description="YjeF C-terminal" evidence="1">
    <location>
        <begin position="192"/>
        <end position="270"/>
    </location>
</feature>
<comment type="caution">
    <text evidence="2">The sequence shown here is derived from an EMBL/GenBank/DDBJ whole genome shotgun (WGS) entry which is preliminary data.</text>
</comment>
<dbReference type="Pfam" id="PF01256">
    <property type="entry name" value="Carb_kinase"/>
    <property type="match status" value="1"/>
</dbReference>
<dbReference type="SUPFAM" id="SSF53613">
    <property type="entry name" value="Ribokinase-like"/>
    <property type="match status" value="1"/>
</dbReference>
<protein>
    <submittedName>
        <fullName evidence="2">NAD(P)H-hydrate repair Nnr-like enzyme with NAD(P)H-hydrate dehydratase domain</fullName>
    </submittedName>
</protein>
<name>A0A8J7RET1_METVO</name>
<reference evidence="2" key="1">
    <citation type="submission" date="2021-03" db="EMBL/GenBank/DDBJ databases">
        <title>Genomic Encyclopedia of Type Strains, Phase IV (KMG-V): Genome sequencing to study the core and pangenomes of soil and plant-associated prokaryotes.</title>
        <authorList>
            <person name="Whitman W."/>
        </authorList>
    </citation>
    <scope>NUCLEOTIDE SEQUENCE</scope>
    <source>
        <strain evidence="2">C4</strain>
    </source>
</reference>
<gene>
    <name evidence="2" type="ORF">J3E07_000262</name>
</gene>
<accession>A0A8J7RET1</accession>
<dbReference type="EMBL" id="JAGGMV010000001">
    <property type="protein sequence ID" value="MBP2200864.1"/>
    <property type="molecule type" value="Genomic_DNA"/>
</dbReference>
<dbReference type="Gene3D" id="3.40.1190.20">
    <property type="match status" value="1"/>
</dbReference>
<dbReference type="Proteomes" id="UP000740329">
    <property type="component" value="Unassembled WGS sequence"/>
</dbReference>
<evidence type="ECO:0000313" key="2">
    <source>
        <dbReference type="EMBL" id="MBP2200864.1"/>
    </source>
</evidence>
<dbReference type="AlphaFoldDB" id="A0A8J7RET1"/>
<sequence length="290" mass="31686">MEDNKFSEMVIAGTIPIKGLGLTRGNVEISFDNIRFYNENIPENTVQIPISMGTATLVASCYKTLQYFNRSNELVAILAGDIGDGEGSTKIYEEISRLNNKFLIVHYIKPKISEITKIDFERNFVVGDAGGMYAGKAAGIGDEFKLFLPDVGELAFLADKDSSHPAYVRGFISEVDDLDVIKLIKMAYETGKMPENMVIKGETDYIVQNGEIIATVSEPKHAAMECIGGTGDNLTGIISGLIYCGYEISEACTLGCMVNREIANMVTPTPDTKINEIIEAIPDALNKLID</sequence>